<comment type="cofactor">
    <cofactor evidence="1">
        <name>FMN</name>
        <dbReference type="ChEBI" id="CHEBI:58210"/>
    </cofactor>
</comment>
<dbReference type="CDD" id="cd02136">
    <property type="entry name" value="PnbA_NfnB-like"/>
    <property type="match status" value="1"/>
</dbReference>
<gene>
    <name evidence="7" type="ORF">JHL17_31420</name>
</gene>
<dbReference type="InterPro" id="IPR000415">
    <property type="entry name" value="Nitroreductase-like"/>
</dbReference>
<evidence type="ECO:0000256" key="1">
    <source>
        <dbReference type="ARBA" id="ARBA00001917"/>
    </source>
</evidence>
<evidence type="ECO:0000313" key="7">
    <source>
        <dbReference type="EMBL" id="MBK1841916.1"/>
    </source>
</evidence>
<keyword evidence="3" id="KW-0285">Flavoprotein</keyword>
<evidence type="ECO:0000256" key="2">
    <source>
        <dbReference type="ARBA" id="ARBA00007118"/>
    </source>
</evidence>
<dbReference type="RefSeq" id="WP_200198595.1">
    <property type="nucleotide sequence ID" value="NZ_JAENHM010000074.1"/>
</dbReference>
<evidence type="ECO:0000256" key="5">
    <source>
        <dbReference type="ARBA" id="ARBA00023002"/>
    </source>
</evidence>
<organism evidence="7 8">
    <name type="scientific">Azospirillum endophyticum</name>
    <dbReference type="NCBI Taxonomy" id="2800326"/>
    <lineage>
        <taxon>Bacteria</taxon>
        <taxon>Pseudomonadati</taxon>
        <taxon>Pseudomonadota</taxon>
        <taxon>Alphaproteobacteria</taxon>
        <taxon>Rhodospirillales</taxon>
        <taxon>Azospirillaceae</taxon>
        <taxon>Azospirillum</taxon>
    </lineage>
</organism>
<evidence type="ECO:0000256" key="3">
    <source>
        <dbReference type="ARBA" id="ARBA00022630"/>
    </source>
</evidence>
<comment type="caution">
    <text evidence="7">The sequence shown here is derived from an EMBL/GenBank/DDBJ whole genome shotgun (WGS) entry which is preliminary data.</text>
</comment>
<keyword evidence="5" id="KW-0560">Oxidoreductase</keyword>
<dbReference type="EMBL" id="JAENHM010000074">
    <property type="protein sequence ID" value="MBK1841916.1"/>
    <property type="molecule type" value="Genomic_DNA"/>
</dbReference>
<dbReference type="InterPro" id="IPR029479">
    <property type="entry name" value="Nitroreductase"/>
</dbReference>
<dbReference type="Gene3D" id="3.40.109.10">
    <property type="entry name" value="NADH Oxidase"/>
    <property type="match status" value="1"/>
</dbReference>
<evidence type="ECO:0000259" key="6">
    <source>
        <dbReference type="Pfam" id="PF00881"/>
    </source>
</evidence>
<reference evidence="8" key="1">
    <citation type="submission" date="2021-01" db="EMBL/GenBank/DDBJ databases">
        <title>Genome public.</title>
        <authorList>
            <person name="Liu C."/>
            <person name="Sun Q."/>
        </authorList>
    </citation>
    <scope>NUCLEOTIDE SEQUENCE [LARGE SCALE GENOMIC DNA]</scope>
    <source>
        <strain evidence="8">YIM B02556</strain>
    </source>
</reference>
<dbReference type="PANTHER" id="PTHR43673:SF2">
    <property type="entry name" value="NITROREDUCTASE"/>
    <property type="match status" value="1"/>
</dbReference>
<dbReference type="SUPFAM" id="SSF55469">
    <property type="entry name" value="FMN-dependent nitroreductase-like"/>
    <property type="match status" value="1"/>
</dbReference>
<name>A0ABS1FER1_9PROT</name>
<feature type="domain" description="Nitroreductase" evidence="6">
    <location>
        <begin position="7"/>
        <end position="163"/>
    </location>
</feature>
<dbReference type="PANTHER" id="PTHR43673">
    <property type="entry name" value="NAD(P)H NITROREDUCTASE YDGI-RELATED"/>
    <property type="match status" value="1"/>
</dbReference>
<accession>A0ABS1FER1</accession>
<sequence length="183" mass="19827">MDVLDAIYHRRAVRDFTGEAVDEATIRSLIDAAVQAPSAMNLQPWAFALLHGVDRLRAMSIHAKRHVAAHLPAGSPLTGHLADPQFDLFHGAATLVVICATDSHTQSAEDCCLAAQNLMLAAHARGLGSCWIGLSRPWLCLPEVKSKLGIPEHLIPVAPIILGHPRSLPVATPRREPRIVRCE</sequence>
<evidence type="ECO:0000256" key="4">
    <source>
        <dbReference type="ARBA" id="ARBA00022643"/>
    </source>
</evidence>
<proteinExistence type="inferred from homology"/>
<keyword evidence="4" id="KW-0288">FMN</keyword>
<dbReference type="Proteomes" id="UP000652760">
    <property type="component" value="Unassembled WGS sequence"/>
</dbReference>
<comment type="similarity">
    <text evidence="2">Belongs to the nitroreductase family.</text>
</comment>
<protein>
    <submittedName>
        <fullName evidence="7">Nitroreductase</fullName>
    </submittedName>
</protein>
<keyword evidence="8" id="KW-1185">Reference proteome</keyword>
<evidence type="ECO:0000313" key="8">
    <source>
        <dbReference type="Proteomes" id="UP000652760"/>
    </source>
</evidence>
<dbReference type="Pfam" id="PF00881">
    <property type="entry name" value="Nitroreductase"/>
    <property type="match status" value="1"/>
</dbReference>